<proteinExistence type="predicted"/>
<protein>
    <submittedName>
        <fullName evidence="1">Uncharacterized protein</fullName>
    </submittedName>
</protein>
<dbReference type="Proteomes" id="UP000814033">
    <property type="component" value="Unassembled WGS sequence"/>
</dbReference>
<name>A0ACB8RXM3_9AGAM</name>
<reference evidence="1" key="2">
    <citation type="journal article" date="2022" name="New Phytol.">
        <title>Evolutionary transition to the ectomycorrhizal habit in the genomes of a hyperdiverse lineage of mushroom-forming fungi.</title>
        <authorList>
            <person name="Looney B."/>
            <person name="Miyauchi S."/>
            <person name="Morin E."/>
            <person name="Drula E."/>
            <person name="Courty P.E."/>
            <person name="Kohler A."/>
            <person name="Kuo A."/>
            <person name="LaButti K."/>
            <person name="Pangilinan J."/>
            <person name="Lipzen A."/>
            <person name="Riley R."/>
            <person name="Andreopoulos W."/>
            <person name="He G."/>
            <person name="Johnson J."/>
            <person name="Nolan M."/>
            <person name="Tritt A."/>
            <person name="Barry K.W."/>
            <person name="Grigoriev I.V."/>
            <person name="Nagy L.G."/>
            <person name="Hibbett D."/>
            <person name="Henrissat B."/>
            <person name="Matheny P.B."/>
            <person name="Labbe J."/>
            <person name="Martin F.M."/>
        </authorList>
    </citation>
    <scope>NUCLEOTIDE SEQUENCE</scope>
    <source>
        <strain evidence="1">FP105234-sp</strain>
    </source>
</reference>
<accession>A0ACB8RXM3</accession>
<organism evidence="1 2">
    <name type="scientific">Auriscalpium vulgare</name>
    <dbReference type="NCBI Taxonomy" id="40419"/>
    <lineage>
        <taxon>Eukaryota</taxon>
        <taxon>Fungi</taxon>
        <taxon>Dikarya</taxon>
        <taxon>Basidiomycota</taxon>
        <taxon>Agaricomycotina</taxon>
        <taxon>Agaricomycetes</taxon>
        <taxon>Russulales</taxon>
        <taxon>Auriscalpiaceae</taxon>
        <taxon>Auriscalpium</taxon>
    </lineage>
</organism>
<reference evidence="1" key="1">
    <citation type="submission" date="2021-02" db="EMBL/GenBank/DDBJ databases">
        <authorList>
            <consortium name="DOE Joint Genome Institute"/>
            <person name="Ahrendt S."/>
            <person name="Looney B.P."/>
            <person name="Miyauchi S."/>
            <person name="Morin E."/>
            <person name="Drula E."/>
            <person name="Courty P.E."/>
            <person name="Chicoki N."/>
            <person name="Fauchery L."/>
            <person name="Kohler A."/>
            <person name="Kuo A."/>
            <person name="Labutti K."/>
            <person name="Pangilinan J."/>
            <person name="Lipzen A."/>
            <person name="Riley R."/>
            <person name="Andreopoulos W."/>
            <person name="He G."/>
            <person name="Johnson J."/>
            <person name="Barry K.W."/>
            <person name="Grigoriev I.V."/>
            <person name="Nagy L."/>
            <person name="Hibbett D."/>
            <person name="Henrissat B."/>
            <person name="Matheny P.B."/>
            <person name="Labbe J."/>
            <person name="Martin F."/>
        </authorList>
    </citation>
    <scope>NUCLEOTIDE SEQUENCE</scope>
    <source>
        <strain evidence="1">FP105234-sp</strain>
    </source>
</reference>
<evidence type="ECO:0000313" key="2">
    <source>
        <dbReference type="Proteomes" id="UP000814033"/>
    </source>
</evidence>
<keyword evidence="2" id="KW-1185">Reference proteome</keyword>
<dbReference type="EMBL" id="MU275888">
    <property type="protein sequence ID" value="KAI0048360.1"/>
    <property type="molecule type" value="Genomic_DNA"/>
</dbReference>
<gene>
    <name evidence="1" type="ORF">FA95DRAFT_1558133</name>
</gene>
<evidence type="ECO:0000313" key="1">
    <source>
        <dbReference type="EMBL" id="KAI0048360.1"/>
    </source>
</evidence>
<sequence length="677" mass="74535">MSATDPWSEFDTLRVTVRQNTVDRLKQIIAGFNEECWTILSKTGKKQDLIDRIIFHLDEWRNTNNVDKWNKARAIFHQVRTSGIYRNATHITAPASAPPYAPATAARPFATPSAGPSVVPRYDPYSQRVPIVPMSSSTIAGATSAAATHARPAIRFKPSPFFQVEHIVSSVVECPESSNSTDRRSQVVLFTLTPEHVAKLNGPGLKYQLRLYCTSSSYFALGSAGVRFGNAPCPIEFPPTCEIRVNTMQITANTKGLKKKPGTAPSADLGKTVRMAPGSQNRVEIVYVNNQTNNNQQPPPPKKYYIAVMLVQVTTVDQLIERVKKGKYRSTSDVLAQMRKSSSDDDDIVAGPVKMSLKCPLSYCRITTPCRSSQCVHPSCFDALSWYSINEQTTTWSCPICEKAINHEDLIVDGYFDEILKNTSDEVDDVMVEADGEWHTSDDKFSSTGWRATHPPSSHAPSTPSTPRKSLLPSPSHSPSGTTLVNDGSVGSNGKDKGVDRNSVVILDDSDDEDEGRVKRELSPSRTHQSVDPVPSSQVIDLTLDSDDEEAPSQRTEIGKRKAVAVDSGSPTEQIWKKSRVESPPHPTVMRNVNGNVSTSASNPSTSGSDHGGRPYNMNGISSQHWPPAPQHMPYPPYDPPYTMPYYPDTSRSGSDHPRGTYSSYISPYTRRTPDYS</sequence>
<comment type="caution">
    <text evidence="1">The sequence shown here is derived from an EMBL/GenBank/DDBJ whole genome shotgun (WGS) entry which is preliminary data.</text>
</comment>